<dbReference type="Proteomes" id="UP000007350">
    <property type="component" value="Unassembled WGS sequence"/>
</dbReference>
<feature type="compositionally biased region" description="Basic and acidic residues" evidence="1">
    <location>
        <begin position="85"/>
        <end position="96"/>
    </location>
</feature>
<comment type="caution">
    <text evidence="2">The sequence shown here is derived from an EMBL/GenBank/DDBJ whole genome shotgun (WGS) entry which is preliminary data.</text>
</comment>
<organism evidence="2 3">
    <name type="scientific">Trypanosoma cruzi marinkellei</name>
    <dbReference type="NCBI Taxonomy" id="85056"/>
    <lineage>
        <taxon>Eukaryota</taxon>
        <taxon>Discoba</taxon>
        <taxon>Euglenozoa</taxon>
        <taxon>Kinetoplastea</taxon>
        <taxon>Metakinetoplastina</taxon>
        <taxon>Trypanosomatida</taxon>
        <taxon>Trypanosomatidae</taxon>
        <taxon>Trypanosoma</taxon>
        <taxon>Schizotrypanum</taxon>
    </lineage>
</organism>
<evidence type="ECO:0000256" key="1">
    <source>
        <dbReference type="SAM" id="MobiDB-lite"/>
    </source>
</evidence>
<gene>
    <name evidence="2" type="ORF">MOQ_007713</name>
</gene>
<name>K2NI07_TRYCR</name>
<feature type="region of interest" description="Disordered" evidence="1">
    <location>
        <begin position="70"/>
        <end position="118"/>
    </location>
</feature>
<evidence type="ECO:0000313" key="2">
    <source>
        <dbReference type="EMBL" id="EKF28537.1"/>
    </source>
</evidence>
<dbReference type="EMBL" id="AHKC01015584">
    <property type="protein sequence ID" value="EKF28537.1"/>
    <property type="molecule type" value="Genomic_DNA"/>
</dbReference>
<evidence type="ECO:0000313" key="3">
    <source>
        <dbReference type="Proteomes" id="UP000007350"/>
    </source>
</evidence>
<keyword evidence="3" id="KW-1185">Reference proteome</keyword>
<reference evidence="2 3" key="1">
    <citation type="journal article" date="2012" name="BMC Genomics">
        <title>Comparative genomic analysis of human infective Trypanosoma cruzi lineages with the bat-restricted subspecies T. cruzi marinkellei.</title>
        <authorList>
            <person name="Franzen O."/>
            <person name="Talavera-Lopez C."/>
            <person name="Ochaya S."/>
            <person name="Butler C.E."/>
            <person name="Messenger L.A."/>
            <person name="Lewis M.D."/>
            <person name="Llewellyn M.S."/>
            <person name="Marinkelle C.J."/>
            <person name="Tyler K.M."/>
            <person name="Miles M.A."/>
            <person name="Andersson B."/>
        </authorList>
    </citation>
    <scope>NUCLEOTIDE SEQUENCE [LARGE SCALE GENOMIC DNA]</scope>
    <source>
        <strain evidence="2 3">B7</strain>
    </source>
</reference>
<sequence length="237" mass="25514">MKVKRKTREPGSARIQYHPAPGRVNGSTRSRAFPQLDFSTPHRSEGAPSPANCGVGPAPLSVRVAACLPDRGDTTVGGTPRRKQQRQETTSKDRFPRTAAQIAREAAPSTPSAAGARRHAASLNPRTLVVLKLAFFVSRLKGCANRLAPLGRGPAEPHSSAVRWLGNRKSKQESLSRATPQTTVLPSRGLPPRPSRWCGELPDNTRGPCGGESIPRDPRIPLDNGKSPVHNRQEGCL</sequence>
<proteinExistence type="predicted"/>
<protein>
    <submittedName>
        <fullName evidence="2">Uncharacterized protein</fullName>
    </submittedName>
</protein>
<feature type="region of interest" description="Disordered" evidence="1">
    <location>
        <begin position="1"/>
        <end position="56"/>
    </location>
</feature>
<feature type="region of interest" description="Disordered" evidence="1">
    <location>
        <begin position="167"/>
        <end position="237"/>
    </location>
</feature>
<accession>K2NI07</accession>
<dbReference type="AlphaFoldDB" id="K2NI07"/>
<feature type="compositionally biased region" description="Polar residues" evidence="1">
    <location>
        <begin position="173"/>
        <end position="184"/>
    </location>
</feature>